<dbReference type="InterPro" id="IPR031728">
    <property type="entry name" value="GlcAase_C"/>
</dbReference>
<dbReference type="AlphaFoldDB" id="A0A9P6JR51"/>
<comment type="caution">
    <text evidence="4">The sequence shown here is derived from an EMBL/GenBank/DDBJ whole genome shotgun (WGS) entry which is preliminary data.</text>
</comment>
<dbReference type="InterPro" id="IPR017853">
    <property type="entry name" value="GH"/>
</dbReference>
<organism evidence="4 5">
    <name type="scientific">Crepidotus variabilis</name>
    <dbReference type="NCBI Taxonomy" id="179855"/>
    <lineage>
        <taxon>Eukaryota</taxon>
        <taxon>Fungi</taxon>
        <taxon>Dikarya</taxon>
        <taxon>Basidiomycota</taxon>
        <taxon>Agaricomycotina</taxon>
        <taxon>Agaricomycetes</taxon>
        <taxon>Agaricomycetidae</taxon>
        <taxon>Agaricales</taxon>
        <taxon>Agaricineae</taxon>
        <taxon>Crepidotaceae</taxon>
        <taxon>Crepidotus</taxon>
    </lineage>
</organism>
<dbReference type="Gene3D" id="3.20.20.80">
    <property type="entry name" value="Glycosidases"/>
    <property type="match status" value="1"/>
</dbReference>
<feature type="region of interest" description="Disordered" evidence="1">
    <location>
        <begin position="587"/>
        <end position="624"/>
    </location>
</feature>
<sequence>MLWYCVLVLASAMNGVQAVTVYGQLPLAQTNTAPAPAQTTLAAYNDTVLTPPQINNPPPRQYTLSPVKDAAAVTNLSIPHVGGSFWGFSIETSVVSQVMGKNSSFIAPTFLNLMSNLVERASGVVVRIGGNTQEFAVMVDSLPSGKTFGKADSGSNATTKTPSVLYTRDMFYMCGNVSSMLNVKWFMGIPFNDSVNWRLTIMEEGQRILGDNLLAFQAGNEPDFYVDFGRRQAPYNPPDYNNDLSNLIKTIDANPNIPVKNQLLGPSIATGPWVPQQVWDTGFMDTFKDRMYAFTVEHYPDNNCVAMFGTAGTPAVPQSLLPLYLTHKDRVVDLVSPYTASANLATAHGKPFIMFETNTGSCGGFPGISDTFASALWATDYGLQMAYNNFTHALMHIGGQNVFYNPFTSPPTNQSAFNQWTIGPIYYSTVIVAEALGKSNTSQVVDLNGNNGNLLTPSYAIYENDILSKVALFNYVDDQSGASTLQVTINVPNGNPPSVKVKYLLAETVSTKYNVTWAGQTLGNKFQSDGRFKGALNVTTIACGGQGCTIPVPAPGFALVFMDSTEEVVTIGQATQTFATTAHTNAHNTAASDPTAVASSNGHSGADREGRLDSTNYGKVNGKAAGRRAGSSEIWTLSLLGWLSMVWWMMP</sequence>
<dbReference type="Proteomes" id="UP000807306">
    <property type="component" value="Unassembled WGS sequence"/>
</dbReference>
<dbReference type="EMBL" id="MU157843">
    <property type="protein sequence ID" value="KAF9529921.1"/>
    <property type="molecule type" value="Genomic_DNA"/>
</dbReference>
<dbReference type="SUPFAM" id="SSF51445">
    <property type="entry name" value="(Trans)glycosidases"/>
    <property type="match status" value="1"/>
</dbReference>
<reference evidence="4" key="1">
    <citation type="submission" date="2020-11" db="EMBL/GenBank/DDBJ databases">
        <authorList>
            <consortium name="DOE Joint Genome Institute"/>
            <person name="Ahrendt S."/>
            <person name="Riley R."/>
            <person name="Andreopoulos W."/>
            <person name="Labutti K."/>
            <person name="Pangilinan J."/>
            <person name="Ruiz-Duenas F.J."/>
            <person name="Barrasa J.M."/>
            <person name="Sanchez-Garcia M."/>
            <person name="Camarero S."/>
            <person name="Miyauchi S."/>
            <person name="Serrano A."/>
            <person name="Linde D."/>
            <person name="Babiker R."/>
            <person name="Drula E."/>
            <person name="Ayuso-Fernandez I."/>
            <person name="Pacheco R."/>
            <person name="Padilla G."/>
            <person name="Ferreira P."/>
            <person name="Barriuso J."/>
            <person name="Kellner H."/>
            <person name="Castanera R."/>
            <person name="Alfaro M."/>
            <person name="Ramirez L."/>
            <person name="Pisabarro A.G."/>
            <person name="Kuo A."/>
            <person name="Tritt A."/>
            <person name="Lipzen A."/>
            <person name="He G."/>
            <person name="Yan M."/>
            <person name="Ng V."/>
            <person name="Cullen D."/>
            <person name="Martin F."/>
            <person name="Rosso M.-N."/>
            <person name="Henrissat B."/>
            <person name="Hibbett D."/>
            <person name="Martinez A.T."/>
            <person name="Grigoriev I.V."/>
        </authorList>
    </citation>
    <scope>NUCLEOTIDE SEQUENCE</scope>
    <source>
        <strain evidence="4">CBS 506.95</strain>
    </source>
</reference>
<evidence type="ECO:0000256" key="2">
    <source>
        <dbReference type="SAM" id="SignalP"/>
    </source>
</evidence>
<proteinExistence type="predicted"/>
<feature type="domain" description="Beta-glucuronidase C-terminal" evidence="3">
    <location>
        <begin position="459"/>
        <end position="559"/>
    </location>
</feature>
<evidence type="ECO:0000313" key="4">
    <source>
        <dbReference type="EMBL" id="KAF9529921.1"/>
    </source>
</evidence>
<evidence type="ECO:0000313" key="5">
    <source>
        <dbReference type="Proteomes" id="UP000807306"/>
    </source>
</evidence>
<evidence type="ECO:0000259" key="3">
    <source>
        <dbReference type="Pfam" id="PF16862"/>
    </source>
</evidence>
<protein>
    <recommendedName>
        <fullName evidence="3">Beta-glucuronidase C-terminal domain-containing protein</fullName>
    </recommendedName>
</protein>
<gene>
    <name evidence="4" type="ORF">CPB83DRAFT_851818</name>
</gene>
<feature type="signal peptide" evidence="2">
    <location>
        <begin position="1"/>
        <end position="18"/>
    </location>
</feature>
<keyword evidence="2" id="KW-0732">Signal</keyword>
<name>A0A9P6JR51_9AGAR</name>
<dbReference type="PANTHER" id="PTHR36183:SF2">
    <property type="entry name" value="BETA-GLUCURONIDASE C-TERMINAL DOMAIN-CONTAINING PROTEIN"/>
    <property type="match status" value="1"/>
</dbReference>
<dbReference type="Pfam" id="PF16862">
    <property type="entry name" value="Glyco_hydro_79C"/>
    <property type="match status" value="1"/>
</dbReference>
<dbReference type="OrthoDB" id="2796951at2759"/>
<dbReference type="PANTHER" id="PTHR36183">
    <property type="entry name" value="BETA-GLUCURONIDASE"/>
    <property type="match status" value="1"/>
</dbReference>
<accession>A0A9P6JR51</accession>
<dbReference type="InterPro" id="IPR052974">
    <property type="entry name" value="GH79_Enzymes"/>
</dbReference>
<evidence type="ECO:0000256" key="1">
    <source>
        <dbReference type="SAM" id="MobiDB-lite"/>
    </source>
</evidence>
<feature type="chain" id="PRO_5040155253" description="Beta-glucuronidase C-terminal domain-containing protein" evidence="2">
    <location>
        <begin position="19"/>
        <end position="651"/>
    </location>
</feature>
<keyword evidence="5" id="KW-1185">Reference proteome</keyword>